<keyword evidence="1" id="KW-0812">Transmembrane</keyword>
<accession>A0AAW0BI77</accession>
<name>A0AAW0BI77_9AGAR</name>
<feature type="transmembrane region" description="Helical" evidence="1">
    <location>
        <begin position="242"/>
        <end position="262"/>
    </location>
</feature>
<dbReference type="InterPro" id="IPR012349">
    <property type="entry name" value="Split_barrel_FMN-bd"/>
</dbReference>
<dbReference type="Gene3D" id="2.30.110.10">
    <property type="entry name" value="Electron Transport, Fmn-binding Protein, Chain A"/>
    <property type="match status" value="1"/>
</dbReference>
<keyword evidence="1" id="KW-1133">Transmembrane helix</keyword>
<reference evidence="2 3" key="1">
    <citation type="submission" date="2024-01" db="EMBL/GenBank/DDBJ databases">
        <title>A draft genome for a cacao thread blight-causing isolate of Paramarasmius palmivorus.</title>
        <authorList>
            <person name="Baruah I.K."/>
            <person name="Bukari Y."/>
            <person name="Amoako-Attah I."/>
            <person name="Meinhardt L.W."/>
            <person name="Bailey B.A."/>
            <person name="Cohen S.P."/>
        </authorList>
    </citation>
    <scope>NUCLEOTIDE SEQUENCE [LARGE SCALE GENOMIC DNA]</scope>
    <source>
        <strain evidence="2 3">GH-12</strain>
    </source>
</reference>
<proteinExistence type="predicted"/>
<evidence type="ECO:0000256" key="1">
    <source>
        <dbReference type="SAM" id="Phobius"/>
    </source>
</evidence>
<dbReference type="PANTHER" id="PTHR39336">
    <property type="entry name" value="PYRIDOXAMINE PHOSPHATE OXIDASE FAMILY PROTEIN (AFU_ORTHOLOGUE AFUA_6G11440)"/>
    <property type="match status" value="1"/>
</dbReference>
<dbReference type="SUPFAM" id="SSF50475">
    <property type="entry name" value="FMN-binding split barrel"/>
    <property type="match status" value="1"/>
</dbReference>
<comment type="caution">
    <text evidence="2">The sequence shown here is derived from an EMBL/GenBank/DDBJ whole genome shotgun (WGS) entry which is preliminary data.</text>
</comment>
<keyword evidence="1" id="KW-0472">Membrane</keyword>
<evidence type="ECO:0008006" key="4">
    <source>
        <dbReference type="Google" id="ProtNLM"/>
    </source>
</evidence>
<gene>
    <name evidence="2" type="ORF">VNI00_015739</name>
</gene>
<dbReference type="AlphaFoldDB" id="A0AAW0BI77"/>
<evidence type="ECO:0000313" key="3">
    <source>
        <dbReference type="Proteomes" id="UP001383192"/>
    </source>
</evidence>
<evidence type="ECO:0000313" key="2">
    <source>
        <dbReference type="EMBL" id="KAK7026022.1"/>
    </source>
</evidence>
<keyword evidence="3" id="KW-1185">Reference proteome</keyword>
<dbReference type="Proteomes" id="UP001383192">
    <property type="component" value="Unassembled WGS sequence"/>
</dbReference>
<sequence length="265" mass="29586">MVQYFDEIPSFLVEWIKLQRVFWVATAPLSTDGHVNLSGKGNDGTFNVVDNRKVWYEDLTGSGCETISHVKENGRITIYFNAFEGPPRIARLFGKGTVYEFGTPEYNALNPPEKRSPGSRSIIVIDVHKVATSCGYAIPFFDFKAYRPKYNQAAINFEDPDIAAQEKDASGKSENGLKAYWMKHSLKSIDGLPGMDLLPQTMNAPIVLTGKGISVREALKMAKYKVQAGQQRILRPTLVPNIQLLIGFVLGLLAVVIWGHMIHPW</sequence>
<dbReference type="PANTHER" id="PTHR39336:SF3">
    <property type="entry name" value="PYRIDOXAMINE PHOSPHATE OXIDASE"/>
    <property type="match status" value="1"/>
</dbReference>
<organism evidence="2 3">
    <name type="scientific">Paramarasmius palmivorus</name>
    <dbReference type="NCBI Taxonomy" id="297713"/>
    <lineage>
        <taxon>Eukaryota</taxon>
        <taxon>Fungi</taxon>
        <taxon>Dikarya</taxon>
        <taxon>Basidiomycota</taxon>
        <taxon>Agaricomycotina</taxon>
        <taxon>Agaricomycetes</taxon>
        <taxon>Agaricomycetidae</taxon>
        <taxon>Agaricales</taxon>
        <taxon>Marasmiineae</taxon>
        <taxon>Marasmiaceae</taxon>
        <taxon>Paramarasmius</taxon>
    </lineage>
</organism>
<protein>
    <recommendedName>
        <fullName evidence="4">Pyridoxamine 5'-phosphate oxidase putative domain-containing protein</fullName>
    </recommendedName>
</protein>
<dbReference type="EMBL" id="JAYKXP010000108">
    <property type="protein sequence ID" value="KAK7026022.1"/>
    <property type="molecule type" value="Genomic_DNA"/>
</dbReference>